<dbReference type="SUPFAM" id="SSF46785">
    <property type="entry name" value="Winged helix' DNA-binding domain"/>
    <property type="match status" value="1"/>
</dbReference>
<dbReference type="GeneID" id="16992217"/>
<dbReference type="Pfam" id="PF05158">
    <property type="entry name" value="RNA_pol_Rpc34"/>
    <property type="match status" value="2"/>
</dbReference>
<dbReference type="OrthoDB" id="1608at2759"/>
<keyword evidence="7" id="KW-1185">Reference proteome</keyword>
<dbReference type="InterPro" id="IPR036390">
    <property type="entry name" value="WH_DNA-bd_sf"/>
</dbReference>
<keyword evidence="4" id="KW-0804">Transcription</keyword>
<reference evidence="6 7" key="1">
    <citation type="journal article" date="2004" name="Nature">
        <title>Genome sequence of the ultrasmall unicellular red alga Cyanidioschyzon merolae 10D.</title>
        <authorList>
            <person name="Matsuzaki M."/>
            <person name="Misumi O."/>
            <person name="Shin-i T."/>
            <person name="Maruyama S."/>
            <person name="Takahara M."/>
            <person name="Miyagishima S."/>
            <person name="Mori T."/>
            <person name="Nishida K."/>
            <person name="Yagisawa F."/>
            <person name="Nishida K."/>
            <person name="Yoshida Y."/>
            <person name="Nishimura Y."/>
            <person name="Nakao S."/>
            <person name="Kobayashi T."/>
            <person name="Momoyama Y."/>
            <person name="Higashiyama T."/>
            <person name="Minoda A."/>
            <person name="Sano M."/>
            <person name="Nomoto H."/>
            <person name="Oishi K."/>
            <person name="Hayashi H."/>
            <person name="Ohta F."/>
            <person name="Nishizaka S."/>
            <person name="Haga S."/>
            <person name="Miura S."/>
            <person name="Morishita T."/>
            <person name="Kabeya Y."/>
            <person name="Terasawa K."/>
            <person name="Suzuki Y."/>
            <person name="Ishii Y."/>
            <person name="Asakawa S."/>
            <person name="Takano H."/>
            <person name="Ohta N."/>
            <person name="Kuroiwa H."/>
            <person name="Tanaka K."/>
            <person name="Shimizu N."/>
            <person name="Sugano S."/>
            <person name="Sato N."/>
            <person name="Nozaki H."/>
            <person name="Ogasawara N."/>
            <person name="Kohara Y."/>
            <person name="Kuroiwa T."/>
        </authorList>
    </citation>
    <scope>NUCLEOTIDE SEQUENCE [LARGE SCALE GENOMIC DNA]</scope>
    <source>
        <strain evidence="6 7">10D</strain>
    </source>
</reference>
<dbReference type="AlphaFoldDB" id="M1VED0"/>
<dbReference type="Gene3D" id="1.10.10.10">
    <property type="entry name" value="Winged helix-like DNA-binding domain superfamily/Winged helix DNA-binding domain"/>
    <property type="match status" value="1"/>
</dbReference>
<proteinExistence type="inferred from homology"/>
<dbReference type="Gramene" id="CMB005CT">
    <property type="protein sequence ID" value="CMB005CT"/>
    <property type="gene ID" value="CMB005C"/>
</dbReference>
<evidence type="ECO:0000256" key="5">
    <source>
        <dbReference type="ARBA" id="ARBA00023242"/>
    </source>
</evidence>
<dbReference type="RefSeq" id="XP_005535119.1">
    <property type="nucleotide sequence ID" value="XM_005535062.1"/>
</dbReference>
<reference evidence="6 7" key="2">
    <citation type="journal article" date="2007" name="BMC Biol.">
        <title>A 100%-complete sequence reveals unusually simple genomic features in the hot-spring red alga Cyanidioschyzon merolae.</title>
        <authorList>
            <person name="Nozaki H."/>
            <person name="Takano H."/>
            <person name="Misumi O."/>
            <person name="Terasawa K."/>
            <person name="Matsuzaki M."/>
            <person name="Maruyama S."/>
            <person name="Nishida K."/>
            <person name="Yagisawa F."/>
            <person name="Yoshida Y."/>
            <person name="Fujiwara T."/>
            <person name="Takio S."/>
            <person name="Tamura K."/>
            <person name="Chung S.J."/>
            <person name="Nakamura S."/>
            <person name="Kuroiwa H."/>
            <person name="Tanaka K."/>
            <person name="Sato N."/>
            <person name="Kuroiwa T."/>
        </authorList>
    </citation>
    <scope>NUCLEOTIDE SEQUENCE [LARGE SCALE GENOMIC DNA]</scope>
    <source>
        <strain evidence="6 7">10D</strain>
    </source>
</reference>
<dbReference type="GO" id="GO:0006383">
    <property type="term" value="P:transcription by RNA polymerase III"/>
    <property type="evidence" value="ECO:0007669"/>
    <property type="project" value="InterPro"/>
</dbReference>
<dbReference type="PANTHER" id="PTHR12780">
    <property type="entry name" value="RNA POLYMERASE III DNA DIRECTED , 39KD SUBUNIT-RELATED"/>
    <property type="match status" value="1"/>
</dbReference>
<dbReference type="EMBL" id="AP006484">
    <property type="protein sequence ID" value="BAM78833.1"/>
    <property type="molecule type" value="Genomic_DNA"/>
</dbReference>
<dbReference type="GO" id="GO:0005666">
    <property type="term" value="C:RNA polymerase III complex"/>
    <property type="evidence" value="ECO:0007669"/>
    <property type="project" value="InterPro"/>
</dbReference>
<dbReference type="OMA" id="VGTTKKC"/>
<comment type="similarity">
    <text evidence="2">Belongs to the eukaryotic RPC34/RPC39 RNA polymerase subunit family.</text>
</comment>
<comment type="subcellular location">
    <subcellularLocation>
        <location evidence="1">Nucleus</location>
    </subcellularLocation>
</comment>
<dbReference type="HOGENOM" id="CLU_746723_0_0_1"/>
<dbReference type="FunFam" id="1.10.10.10:FF:000116">
    <property type="entry name" value="DNA-directed RNA polymerase III subunit RPC6"/>
    <property type="match status" value="1"/>
</dbReference>
<evidence type="ECO:0000256" key="1">
    <source>
        <dbReference type="ARBA" id="ARBA00004123"/>
    </source>
</evidence>
<organism evidence="6 7">
    <name type="scientific">Cyanidioschyzon merolae (strain NIES-3377 / 10D)</name>
    <name type="common">Unicellular red alga</name>
    <dbReference type="NCBI Taxonomy" id="280699"/>
    <lineage>
        <taxon>Eukaryota</taxon>
        <taxon>Rhodophyta</taxon>
        <taxon>Bangiophyceae</taxon>
        <taxon>Cyanidiales</taxon>
        <taxon>Cyanidiaceae</taxon>
        <taxon>Cyanidioschyzon</taxon>
    </lineage>
</organism>
<protein>
    <submittedName>
        <fullName evidence="6">RNA polymerase III subunit C34</fullName>
    </submittedName>
</protein>
<evidence type="ECO:0000256" key="3">
    <source>
        <dbReference type="ARBA" id="ARBA00022478"/>
    </source>
</evidence>
<evidence type="ECO:0000313" key="6">
    <source>
        <dbReference type="EMBL" id="BAM78833.1"/>
    </source>
</evidence>
<dbReference type="STRING" id="280699.M1VED0"/>
<dbReference type="eggNOG" id="KOG3233">
    <property type="taxonomic scope" value="Eukaryota"/>
</dbReference>
<dbReference type="InterPro" id="IPR036388">
    <property type="entry name" value="WH-like_DNA-bd_sf"/>
</dbReference>
<gene>
    <name evidence="6" type="ORF">CYME_CMB005C</name>
</gene>
<dbReference type="InterPro" id="IPR016049">
    <property type="entry name" value="RNA_pol_Rpc34-like"/>
</dbReference>
<accession>M1VED0</accession>
<name>M1VED0_CYAM1</name>
<dbReference type="GO" id="GO:0005654">
    <property type="term" value="C:nucleoplasm"/>
    <property type="evidence" value="ECO:0007669"/>
    <property type="project" value="UniProtKB-ARBA"/>
</dbReference>
<dbReference type="Proteomes" id="UP000007014">
    <property type="component" value="Chromosome 2"/>
</dbReference>
<sequence>MSDENTVSELADFILRYLQEQTAGAPTAAAVPQSVLLNAARLQWSSHFRGPGGSDATVVGRQSASALEEQIATALNALLRAGEVQLVRRQRGSGELMVQLARAQRKRLAGLTNTERAVYEQIRAAGEHGIWVRHIRGRLGLPLADVNRTLKELQRRELVKQVQSIRNKTRKLYMLAELEPSREVTGGPFYDEEGTFDHEFIHRLRELVWRRLLHTPWTSALELTQFLNQSNVLRFSLEVADLEQVLQTMCWDLMLCRATEASAMVRQVRSARGDVTQHQQQLQSRSVQKPSRERCSTLAKRTFFYACLHGRDGLASVPDAYVPPERLGFGNVLSQVPCSKCPVRDKCSQQNPQVNARLCPYMEAWSRSMCT</sequence>
<evidence type="ECO:0000256" key="4">
    <source>
        <dbReference type="ARBA" id="ARBA00023163"/>
    </source>
</evidence>
<dbReference type="GO" id="GO:0005737">
    <property type="term" value="C:cytoplasm"/>
    <property type="evidence" value="ECO:0007669"/>
    <property type="project" value="UniProtKB-ARBA"/>
</dbReference>
<keyword evidence="5" id="KW-0539">Nucleus</keyword>
<evidence type="ECO:0000313" key="7">
    <source>
        <dbReference type="Proteomes" id="UP000007014"/>
    </source>
</evidence>
<evidence type="ECO:0000256" key="2">
    <source>
        <dbReference type="ARBA" id="ARBA00011038"/>
    </source>
</evidence>
<dbReference type="KEGG" id="cme:CYME_CMB005C"/>
<keyword evidence="3" id="KW-0240">DNA-directed RNA polymerase</keyword>
<dbReference type="InterPro" id="IPR007832">
    <property type="entry name" value="RNA_pol_Rpc34"/>
</dbReference>